<name>A0A386ZM20_9NOCA</name>
<evidence type="ECO:0000313" key="2">
    <source>
        <dbReference type="Proteomes" id="UP000267164"/>
    </source>
</evidence>
<reference evidence="1 2" key="1">
    <citation type="submission" date="2018-09" db="EMBL/GenBank/DDBJ databases">
        <title>Nocardia yunnanensis sp. nov., an actinomycete isolated from a soil sample.</title>
        <authorList>
            <person name="Zhang J."/>
        </authorList>
    </citation>
    <scope>NUCLEOTIDE SEQUENCE [LARGE SCALE GENOMIC DNA]</scope>
    <source>
        <strain evidence="1 2">CFHS0054</strain>
    </source>
</reference>
<dbReference type="KEGG" id="nyu:D7D52_36050"/>
<dbReference type="AlphaFoldDB" id="A0A386ZM20"/>
<keyword evidence="2" id="KW-1185">Reference proteome</keyword>
<sequence>MVEFTVYLDDPSVPQGLSYGSDSSFSISDSGVLRVESTGHVRHYAPGYWQQVHEVKSQGWSSQQQ</sequence>
<dbReference type="EMBL" id="CP032568">
    <property type="protein sequence ID" value="AYF78353.1"/>
    <property type="molecule type" value="Genomic_DNA"/>
</dbReference>
<protein>
    <submittedName>
        <fullName evidence="1">Uncharacterized protein</fullName>
    </submittedName>
</protein>
<accession>A0A386ZM20</accession>
<proteinExistence type="predicted"/>
<dbReference type="RefSeq" id="WP_120743436.1">
    <property type="nucleotide sequence ID" value="NZ_CP032568.1"/>
</dbReference>
<evidence type="ECO:0000313" key="1">
    <source>
        <dbReference type="EMBL" id="AYF78353.1"/>
    </source>
</evidence>
<dbReference type="Proteomes" id="UP000267164">
    <property type="component" value="Chromosome"/>
</dbReference>
<dbReference type="OrthoDB" id="4559128at2"/>
<gene>
    <name evidence="1" type="ORF">D7D52_36050</name>
</gene>
<organism evidence="1 2">
    <name type="scientific">Nocardia yunnanensis</name>
    <dbReference type="NCBI Taxonomy" id="2382165"/>
    <lineage>
        <taxon>Bacteria</taxon>
        <taxon>Bacillati</taxon>
        <taxon>Actinomycetota</taxon>
        <taxon>Actinomycetes</taxon>
        <taxon>Mycobacteriales</taxon>
        <taxon>Nocardiaceae</taxon>
        <taxon>Nocardia</taxon>
    </lineage>
</organism>